<gene>
    <name evidence="2" type="ORF">JDN41_16100</name>
</gene>
<organism evidence="2 3">
    <name type="scientific">Rhodomicrobium udaipurense</name>
    <dbReference type="NCBI Taxonomy" id="1202716"/>
    <lineage>
        <taxon>Bacteria</taxon>
        <taxon>Pseudomonadati</taxon>
        <taxon>Pseudomonadota</taxon>
        <taxon>Alphaproteobacteria</taxon>
        <taxon>Hyphomicrobiales</taxon>
        <taxon>Hyphomicrobiaceae</taxon>
        <taxon>Rhodomicrobium</taxon>
    </lineage>
</organism>
<feature type="signal peptide" evidence="1">
    <location>
        <begin position="1"/>
        <end position="28"/>
    </location>
</feature>
<comment type="caution">
    <text evidence="2">The sequence shown here is derived from an EMBL/GenBank/DDBJ whole genome shotgun (WGS) entry which is preliminary data.</text>
</comment>
<dbReference type="EMBL" id="JAEMUK010000084">
    <property type="protein sequence ID" value="MBJ7545077.1"/>
    <property type="molecule type" value="Genomic_DNA"/>
</dbReference>
<evidence type="ECO:0000256" key="1">
    <source>
        <dbReference type="SAM" id="SignalP"/>
    </source>
</evidence>
<evidence type="ECO:0000313" key="3">
    <source>
        <dbReference type="Proteomes" id="UP000623250"/>
    </source>
</evidence>
<reference evidence="2 3" key="1">
    <citation type="submission" date="2020-12" db="EMBL/GenBank/DDBJ databases">
        <title>Revised draft genomes of Rhodomicrobium vannielii ATCC 17100 and Rhodomicrobium udaipurense JA643.</title>
        <authorList>
            <person name="Conners E.M."/>
            <person name="Davenport E.J."/>
            <person name="Bose A."/>
        </authorList>
    </citation>
    <scope>NUCLEOTIDE SEQUENCE [LARGE SCALE GENOMIC DNA]</scope>
    <source>
        <strain evidence="2 3">JA643</strain>
    </source>
</reference>
<dbReference type="Proteomes" id="UP000623250">
    <property type="component" value="Unassembled WGS sequence"/>
</dbReference>
<protein>
    <submittedName>
        <fullName evidence="2">Uncharacterized protein</fullName>
    </submittedName>
</protein>
<dbReference type="RefSeq" id="WP_155955192.1">
    <property type="nucleotide sequence ID" value="NZ_JAEMUK010000084.1"/>
</dbReference>
<keyword evidence="3" id="KW-1185">Reference proteome</keyword>
<keyword evidence="1" id="KW-0732">Signal</keyword>
<dbReference type="AlphaFoldDB" id="A0A8I1GJR3"/>
<proteinExistence type="predicted"/>
<sequence>MTMTFRFPVRSFLAGIALITALPGALMAADGQAQTDIARVLAGIQPSENSPLQAVAKDAAFKKHQSFMDSSWKQLEDKQLSKVRGWSSDNVKQQEPTLYYLFSGPDYLYANAFFPKAKTIIMAGLEPSGPIPDLSDLTVRTANSELNGTRAALGSLLKHSYFITSEMGHQLSRRKLSGTLPIIYVFAARSGKDIKDVSLIVLDREGKLHAADEPGIDSAAKGAKIVLAGADGEEQTIYYFKTDLSNKGVQASGFIKFLNGYGQGDAFIKSASYLLHNPGFSDVRDFLLKHSAALVQDDTGIPVKYLDANWQLQPFGTYLAPIAQFRHAQQPKLVDLFKKESKGPLGFTVGYRWGKPSNLLLAVKAPPRS</sequence>
<name>A0A8I1GJR3_9HYPH</name>
<accession>A0A8I1GJR3</accession>
<feature type="chain" id="PRO_5034092461" evidence="1">
    <location>
        <begin position="29"/>
        <end position="369"/>
    </location>
</feature>
<evidence type="ECO:0000313" key="2">
    <source>
        <dbReference type="EMBL" id="MBJ7545077.1"/>
    </source>
</evidence>